<keyword evidence="3 6" id="KW-0812">Transmembrane</keyword>
<feature type="transmembrane region" description="Helical" evidence="6">
    <location>
        <begin position="67"/>
        <end position="89"/>
    </location>
</feature>
<evidence type="ECO:0000256" key="1">
    <source>
        <dbReference type="ARBA" id="ARBA00004651"/>
    </source>
</evidence>
<feature type="transmembrane region" description="Helical" evidence="6">
    <location>
        <begin position="294"/>
        <end position="316"/>
    </location>
</feature>
<evidence type="ECO:0000256" key="5">
    <source>
        <dbReference type="ARBA" id="ARBA00023136"/>
    </source>
</evidence>
<evidence type="ECO:0000313" key="8">
    <source>
        <dbReference type="Proteomes" id="UP000824238"/>
    </source>
</evidence>
<evidence type="ECO:0000256" key="2">
    <source>
        <dbReference type="ARBA" id="ARBA00022475"/>
    </source>
</evidence>
<organism evidence="7 8">
    <name type="scientific">Candidatus Scatomorpha intestinigallinarum</name>
    <dbReference type="NCBI Taxonomy" id="2840923"/>
    <lineage>
        <taxon>Bacteria</taxon>
        <taxon>Bacillati</taxon>
        <taxon>Bacillota</taxon>
        <taxon>Clostridia</taxon>
        <taxon>Eubacteriales</taxon>
        <taxon>Candidatus Scatomorpha</taxon>
    </lineage>
</organism>
<dbReference type="AlphaFoldDB" id="A0A9D1DKH2"/>
<feature type="transmembrane region" description="Helical" evidence="6">
    <location>
        <begin position="157"/>
        <end position="177"/>
    </location>
</feature>
<sequence length="373" mass="40340">MNNKNHAPLVHISKRAALPWYGAWGIRAAAIVLALVVCSVVTTVFTGEDPIAVYAAMFEGAFGTARRTWVLLQNLAILLCISLAVTPAFKMRFWNIGAEGQVLAGALAVAACMILIGDSVPNWLLIVIMAVAGIAAGAIWAFIPAFFKAKWNTNETLFTLMMNYVATQLVAYFIIIWEVPKGAGKVGIINQSTMAGWLPQIGSNKYLLNILIVAVLTVLMYVYLRYSKHGYEISVVGESERTARYVGIKVERVIMRTLLLSGAICGVAGLLLVAGTDHTITTTLAGGRGFTAVMVSWLAKFSPVFMVFTSLLLVFLSEGASEISTDFGLNSSFGDILTGIILFFIIGSEFFISYKLNFRKPARAEGKEAKAGV</sequence>
<dbReference type="GO" id="GO:0005886">
    <property type="term" value="C:plasma membrane"/>
    <property type="evidence" value="ECO:0007669"/>
    <property type="project" value="UniProtKB-SubCell"/>
</dbReference>
<evidence type="ECO:0000256" key="3">
    <source>
        <dbReference type="ARBA" id="ARBA00022692"/>
    </source>
</evidence>
<evidence type="ECO:0000313" key="7">
    <source>
        <dbReference type="EMBL" id="HIR54437.1"/>
    </source>
</evidence>
<keyword evidence="4 6" id="KW-1133">Transmembrane helix</keyword>
<comment type="subcellular location">
    <subcellularLocation>
        <location evidence="1">Cell membrane</location>
        <topology evidence="1">Multi-pass membrane protein</topology>
    </subcellularLocation>
</comment>
<evidence type="ECO:0000256" key="6">
    <source>
        <dbReference type="SAM" id="Phobius"/>
    </source>
</evidence>
<proteinExistence type="predicted"/>
<dbReference type="Pfam" id="PF02653">
    <property type="entry name" value="BPD_transp_2"/>
    <property type="match status" value="1"/>
</dbReference>
<comment type="caution">
    <text evidence="7">The sequence shown here is derived from an EMBL/GenBank/DDBJ whole genome shotgun (WGS) entry which is preliminary data.</text>
</comment>
<reference evidence="7" key="1">
    <citation type="submission" date="2020-10" db="EMBL/GenBank/DDBJ databases">
        <authorList>
            <person name="Gilroy R."/>
        </authorList>
    </citation>
    <scope>NUCLEOTIDE SEQUENCE</scope>
    <source>
        <strain evidence="7">ChiGjej3B3-7149</strain>
    </source>
</reference>
<feature type="transmembrane region" description="Helical" evidence="6">
    <location>
        <begin position="253"/>
        <end position="274"/>
    </location>
</feature>
<name>A0A9D1DKH2_9FIRM</name>
<dbReference type="CDD" id="cd06580">
    <property type="entry name" value="TM_PBP1_transp_TpRbsC_like"/>
    <property type="match status" value="1"/>
</dbReference>
<dbReference type="EMBL" id="DVHH01000064">
    <property type="protein sequence ID" value="HIR54437.1"/>
    <property type="molecule type" value="Genomic_DNA"/>
</dbReference>
<feature type="transmembrane region" description="Helical" evidence="6">
    <location>
        <begin position="123"/>
        <end position="145"/>
    </location>
</feature>
<feature type="transmembrane region" description="Helical" evidence="6">
    <location>
        <begin position="96"/>
        <end position="117"/>
    </location>
</feature>
<feature type="transmembrane region" description="Helical" evidence="6">
    <location>
        <begin position="21"/>
        <end position="47"/>
    </location>
</feature>
<keyword evidence="5 6" id="KW-0472">Membrane</keyword>
<gene>
    <name evidence="7" type="ORF">IAD36_02400</name>
</gene>
<dbReference type="GO" id="GO:0022857">
    <property type="term" value="F:transmembrane transporter activity"/>
    <property type="evidence" value="ECO:0007669"/>
    <property type="project" value="InterPro"/>
</dbReference>
<dbReference type="PANTHER" id="PTHR47089:SF1">
    <property type="entry name" value="GUANOSINE ABC TRANSPORTER PERMEASE PROTEIN NUPP"/>
    <property type="match status" value="1"/>
</dbReference>
<evidence type="ECO:0000256" key="4">
    <source>
        <dbReference type="ARBA" id="ARBA00022989"/>
    </source>
</evidence>
<feature type="transmembrane region" description="Helical" evidence="6">
    <location>
        <begin position="206"/>
        <end position="224"/>
    </location>
</feature>
<dbReference type="Proteomes" id="UP000824238">
    <property type="component" value="Unassembled WGS sequence"/>
</dbReference>
<feature type="transmembrane region" description="Helical" evidence="6">
    <location>
        <begin position="336"/>
        <end position="354"/>
    </location>
</feature>
<dbReference type="InterPro" id="IPR001851">
    <property type="entry name" value="ABC_transp_permease"/>
</dbReference>
<reference evidence="7" key="2">
    <citation type="journal article" date="2021" name="PeerJ">
        <title>Extensive microbial diversity within the chicken gut microbiome revealed by metagenomics and culture.</title>
        <authorList>
            <person name="Gilroy R."/>
            <person name="Ravi A."/>
            <person name="Getino M."/>
            <person name="Pursley I."/>
            <person name="Horton D.L."/>
            <person name="Alikhan N.F."/>
            <person name="Baker D."/>
            <person name="Gharbi K."/>
            <person name="Hall N."/>
            <person name="Watson M."/>
            <person name="Adriaenssens E.M."/>
            <person name="Foster-Nyarko E."/>
            <person name="Jarju S."/>
            <person name="Secka A."/>
            <person name="Antonio M."/>
            <person name="Oren A."/>
            <person name="Chaudhuri R.R."/>
            <person name="La Ragione R."/>
            <person name="Hildebrand F."/>
            <person name="Pallen M.J."/>
        </authorList>
    </citation>
    <scope>NUCLEOTIDE SEQUENCE</scope>
    <source>
        <strain evidence="7">ChiGjej3B3-7149</strain>
    </source>
</reference>
<accession>A0A9D1DKH2</accession>
<dbReference type="PANTHER" id="PTHR47089">
    <property type="entry name" value="ABC TRANSPORTER, PERMEASE PROTEIN"/>
    <property type="match status" value="1"/>
</dbReference>
<keyword evidence="2" id="KW-1003">Cell membrane</keyword>
<protein>
    <submittedName>
        <fullName evidence="7">ABC transporter permease</fullName>
    </submittedName>
</protein>